<dbReference type="RefSeq" id="WP_044635541.1">
    <property type="nucleotide sequence ID" value="NZ_CP007229.1"/>
</dbReference>
<keyword evidence="2 6" id="KW-0963">Cytoplasm</keyword>
<evidence type="ECO:0000256" key="1">
    <source>
        <dbReference type="ARBA" id="ARBA00022472"/>
    </source>
</evidence>
<proteinExistence type="inferred from homology"/>
<keyword evidence="3 6" id="KW-0694">RNA-binding</keyword>
<feature type="domain" description="NusA-like second KH" evidence="10">
    <location>
        <begin position="315"/>
        <end position="399"/>
    </location>
</feature>
<reference evidence="11 12" key="1">
    <citation type="submission" date="2019-01" db="EMBL/GenBank/DDBJ databases">
        <authorList>
            <consortium name="Pathogen Informatics"/>
        </authorList>
    </citation>
    <scope>NUCLEOTIDE SEQUENCE [LARGE SCALE GENOMIC DNA]</scope>
    <source>
        <strain evidence="11 12">NCTC10125</strain>
    </source>
</reference>
<keyword evidence="6" id="KW-0889">Transcription antitermination</keyword>
<dbReference type="NCBIfam" id="NF006642">
    <property type="entry name" value="PRK09202.4-1"/>
    <property type="match status" value="1"/>
</dbReference>
<dbReference type="Gene3D" id="3.30.1480.10">
    <property type="entry name" value="NusA, N-terminal domain"/>
    <property type="match status" value="1"/>
</dbReference>
<feature type="domain" description="Transcription factor NusA N-terminal" evidence="8">
    <location>
        <begin position="21"/>
        <end position="151"/>
    </location>
</feature>
<dbReference type="PANTHER" id="PTHR22648">
    <property type="entry name" value="TRANSCRIPTION TERMINATION FACTOR NUSA"/>
    <property type="match status" value="1"/>
</dbReference>
<feature type="compositionally biased region" description="Low complexity" evidence="7">
    <location>
        <begin position="480"/>
        <end position="491"/>
    </location>
</feature>
<comment type="subcellular location">
    <subcellularLocation>
        <location evidence="6">Cytoplasm</location>
    </subcellularLocation>
</comment>
<feature type="region of interest" description="Disordered" evidence="7">
    <location>
        <begin position="448"/>
        <end position="522"/>
    </location>
</feature>
<dbReference type="HAMAP" id="MF_00945_B">
    <property type="entry name" value="NusA_B"/>
    <property type="match status" value="1"/>
</dbReference>
<comment type="similarity">
    <text evidence="6">Belongs to the NusA family.</text>
</comment>
<dbReference type="Proteomes" id="UP000289629">
    <property type="component" value="Chromosome"/>
</dbReference>
<keyword evidence="4 6" id="KW-0805">Transcription regulation</keyword>
<dbReference type="GO" id="GO:0003723">
    <property type="term" value="F:RNA binding"/>
    <property type="evidence" value="ECO:0007669"/>
    <property type="project" value="UniProtKB-UniRule"/>
</dbReference>
<dbReference type="InterPro" id="IPR009019">
    <property type="entry name" value="KH_sf_prok-type"/>
</dbReference>
<feature type="compositionally biased region" description="Basic and acidic residues" evidence="7">
    <location>
        <begin position="463"/>
        <end position="478"/>
    </location>
</feature>
<dbReference type="InterPro" id="IPR058582">
    <property type="entry name" value="KH_NusA_2nd"/>
</dbReference>
<dbReference type="GO" id="GO:0005829">
    <property type="term" value="C:cytosol"/>
    <property type="evidence" value="ECO:0007669"/>
    <property type="project" value="TreeGrafter"/>
</dbReference>
<dbReference type="AlphaFoldDB" id="A0AAJ5NSK8"/>
<comment type="subunit">
    <text evidence="6">Monomer. Binds directly to the core enzyme of the DNA-dependent RNA polymerase and to nascent RNA.</text>
</comment>
<feature type="region of interest" description="Disordered" evidence="7">
    <location>
        <begin position="548"/>
        <end position="605"/>
    </location>
</feature>
<feature type="compositionally biased region" description="Basic and acidic residues" evidence="7">
    <location>
        <begin position="550"/>
        <end position="571"/>
    </location>
</feature>
<dbReference type="SUPFAM" id="SSF54814">
    <property type="entry name" value="Prokaryotic type KH domain (KH-domain type II)"/>
    <property type="match status" value="2"/>
</dbReference>
<feature type="compositionally biased region" description="Low complexity" evidence="7">
    <location>
        <begin position="503"/>
        <end position="522"/>
    </location>
</feature>
<dbReference type="Pfam" id="PF13184">
    <property type="entry name" value="KH_NusA_1st"/>
    <property type="match status" value="1"/>
</dbReference>
<dbReference type="InterPro" id="IPR013735">
    <property type="entry name" value="TF_NusA_N"/>
</dbReference>
<name>A0AAJ5NSK8_9BACT</name>
<evidence type="ECO:0000256" key="3">
    <source>
        <dbReference type="ARBA" id="ARBA00022884"/>
    </source>
</evidence>
<dbReference type="Gene3D" id="3.30.300.20">
    <property type="match status" value="2"/>
</dbReference>
<feature type="compositionally biased region" description="Polar residues" evidence="7">
    <location>
        <begin position="572"/>
        <end position="585"/>
    </location>
</feature>
<gene>
    <name evidence="6 11" type="primary">nusA</name>
    <name evidence="11" type="ORF">NCTC10125_00552</name>
</gene>
<dbReference type="Pfam" id="PF08529">
    <property type="entry name" value="NusA_N"/>
    <property type="match status" value="1"/>
</dbReference>
<dbReference type="GO" id="GO:0031564">
    <property type="term" value="P:transcription antitermination"/>
    <property type="evidence" value="ECO:0007669"/>
    <property type="project" value="UniProtKB-UniRule"/>
</dbReference>
<comment type="function">
    <text evidence="6">Participates in both transcription termination and antitermination.</text>
</comment>
<evidence type="ECO:0000256" key="7">
    <source>
        <dbReference type="SAM" id="MobiDB-lite"/>
    </source>
</evidence>
<evidence type="ECO:0000313" key="11">
    <source>
        <dbReference type="EMBL" id="VEU62129.1"/>
    </source>
</evidence>
<feature type="compositionally biased region" description="Basic and acidic residues" evidence="7">
    <location>
        <begin position="596"/>
        <end position="605"/>
    </location>
</feature>
<dbReference type="CDD" id="cd22529">
    <property type="entry name" value="KH-II_NusA_rpt2"/>
    <property type="match status" value="1"/>
</dbReference>
<evidence type="ECO:0000256" key="4">
    <source>
        <dbReference type="ARBA" id="ARBA00023015"/>
    </source>
</evidence>
<keyword evidence="1 6" id="KW-0806">Transcription termination</keyword>
<evidence type="ECO:0000256" key="5">
    <source>
        <dbReference type="ARBA" id="ARBA00023163"/>
    </source>
</evidence>
<evidence type="ECO:0000259" key="10">
    <source>
        <dbReference type="Pfam" id="PF26594"/>
    </source>
</evidence>
<accession>A0AAJ5NSK8</accession>
<keyword evidence="5 6" id="KW-0804">Transcription</keyword>
<feature type="domain" description="Transcription factor NusA first KH" evidence="9">
    <location>
        <begin position="229"/>
        <end position="308"/>
    </location>
</feature>
<dbReference type="GO" id="GO:0003700">
    <property type="term" value="F:DNA-binding transcription factor activity"/>
    <property type="evidence" value="ECO:0007669"/>
    <property type="project" value="InterPro"/>
</dbReference>
<dbReference type="KEGG" id="mds:MDIS_02930"/>
<evidence type="ECO:0000259" key="9">
    <source>
        <dbReference type="Pfam" id="PF13184"/>
    </source>
</evidence>
<dbReference type="InterPro" id="IPR036555">
    <property type="entry name" value="NusA_N_sf"/>
</dbReference>
<evidence type="ECO:0000259" key="8">
    <source>
        <dbReference type="Pfam" id="PF08529"/>
    </source>
</evidence>
<dbReference type="SUPFAM" id="SSF69705">
    <property type="entry name" value="Transcription factor NusA, N-terminal domain"/>
    <property type="match status" value="1"/>
</dbReference>
<dbReference type="InterPro" id="IPR030842">
    <property type="entry name" value="TF_NusA_bacterial"/>
</dbReference>
<dbReference type="InterPro" id="IPR015946">
    <property type="entry name" value="KH_dom-like_a/b"/>
</dbReference>
<dbReference type="InterPro" id="IPR025249">
    <property type="entry name" value="TF_NusA_KH_1st"/>
</dbReference>
<dbReference type="PROSITE" id="PS50084">
    <property type="entry name" value="KH_TYPE_1"/>
    <property type="match status" value="1"/>
</dbReference>
<evidence type="ECO:0000256" key="6">
    <source>
        <dbReference type="HAMAP-Rule" id="MF_00945"/>
    </source>
</evidence>
<dbReference type="EMBL" id="LR214971">
    <property type="protein sequence ID" value="VEU62129.1"/>
    <property type="molecule type" value="Genomic_DNA"/>
</dbReference>
<evidence type="ECO:0000256" key="2">
    <source>
        <dbReference type="ARBA" id="ARBA00022490"/>
    </source>
</evidence>
<dbReference type="GO" id="GO:0006353">
    <property type="term" value="P:DNA-templated transcription termination"/>
    <property type="evidence" value="ECO:0007669"/>
    <property type="project" value="UniProtKB-UniRule"/>
</dbReference>
<protein>
    <recommendedName>
        <fullName evidence="6">Transcription termination/antitermination protein NusA</fullName>
    </recommendedName>
</protein>
<sequence>MTKKKRNENPKINPKDSIKLIVQSIKEVAKNSELTLETVIEIFRQAIEFVINKKIDPDAQIQIEADIEKSIFKVYNTNGIVVEDSYFEELTNEEKVSEAVSFILLSNAKEVNPNVQVDDIFTIEINLETFEQWLFTAIMHSFKQKISELVRNNIYDKYLALKNQVVLATITNKISAGYIFEIDDDKVAAFMPSHYAIGHNNMKIGTKHEVVIENVTKNIRQSQVIVSSKSVQLVKKKIIDAIPELQSNFLEITSIARVPGEKCKVAVRKTDDSEASDISEIGSIVGETGSRVFAISQELDGEKIEVIKHDDNIIQFIVNAMAPARVICVKEFRINHKLRRFTVVVPDFQHSLAIGKNGSNVKLAADLTRSLLQILPYSAILKDENFQIEWNGNIKDQQELTEIKNEYMQRQQNRIYQSQRNYYSHNSDSFDSILQEFESDIRELEKPYGVEREFIPRNQQKSQRTEKPERSEQREVAQTRKNPSPSSSKSRFAAKNLAKRDNNSGYYNNNYNSDSEDGSNSYQNVSQKAFFDADSLFNSALNEAINENELIDKKHKEEEESKKQEQHREHQNNNFQANSSRNYQGNRPPKTSPNFDPDKKEEAYIQNERQIRNFKSDDDLVKYTGVGDIDIDDFDF</sequence>
<dbReference type="Pfam" id="PF26594">
    <property type="entry name" value="KH_NusA_2nd"/>
    <property type="match status" value="1"/>
</dbReference>
<dbReference type="PANTHER" id="PTHR22648:SF0">
    <property type="entry name" value="TRANSCRIPTION TERMINATION_ANTITERMINATION PROTEIN NUSA"/>
    <property type="match status" value="1"/>
</dbReference>
<evidence type="ECO:0000313" key="12">
    <source>
        <dbReference type="Proteomes" id="UP000289629"/>
    </source>
</evidence>
<organism evidence="11 12">
    <name type="scientific">Mesomycoplasma dispar</name>
    <dbReference type="NCBI Taxonomy" id="86660"/>
    <lineage>
        <taxon>Bacteria</taxon>
        <taxon>Bacillati</taxon>
        <taxon>Mycoplasmatota</taxon>
        <taxon>Mycoplasmoidales</taxon>
        <taxon>Metamycoplasmataceae</taxon>
        <taxon>Mesomycoplasma</taxon>
    </lineage>
</organism>